<accession>E4MTV6</accession>
<gene>
    <name evidence="1" type="ORF">HMPREF1977_1828</name>
</gene>
<organism evidence="1 2">
    <name type="scientific">Capnocytophaga ochracea F0287</name>
    <dbReference type="NCBI Taxonomy" id="873517"/>
    <lineage>
        <taxon>Bacteria</taxon>
        <taxon>Pseudomonadati</taxon>
        <taxon>Bacteroidota</taxon>
        <taxon>Flavobacteriia</taxon>
        <taxon>Flavobacteriales</taxon>
        <taxon>Flavobacteriaceae</taxon>
        <taxon>Capnocytophaga</taxon>
    </lineage>
</organism>
<protein>
    <submittedName>
        <fullName evidence="1">Uncharacterized protein</fullName>
    </submittedName>
</protein>
<evidence type="ECO:0000313" key="1">
    <source>
        <dbReference type="EMBL" id="EFS96912.1"/>
    </source>
</evidence>
<dbReference type="Proteomes" id="UP000005391">
    <property type="component" value="Unassembled WGS sequence"/>
</dbReference>
<comment type="caution">
    <text evidence="1">The sequence shown here is derived from an EMBL/GenBank/DDBJ whole genome shotgun (WGS) entry which is preliminary data.</text>
</comment>
<dbReference type="EMBL" id="AEOH01000043">
    <property type="protein sequence ID" value="EFS96912.1"/>
    <property type="molecule type" value="Genomic_DNA"/>
</dbReference>
<sequence>MCKKLINSIIQQCQKCQKWGFDAKEKGRNDEGQMTNDEGNVVKIFSFIHTPLSRGTYSAIAGYLQKRNVVTEKVKVM</sequence>
<dbReference type="AlphaFoldDB" id="E4MTV6"/>
<evidence type="ECO:0000313" key="2">
    <source>
        <dbReference type="Proteomes" id="UP000005391"/>
    </source>
</evidence>
<proteinExistence type="predicted"/>
<dbReference type="HOGENOM" id="CLU_2631671_0_0_10"/>
<name>E4MTV6_CAPOC</name>
<reference evidence="1 2" key="1">
    <citation type="submission" date="2010-10" db="EMBL/GenBank/DDBJ databases">
        <authorList>
            <person name="Muzny D."/>
            <person name="Qin X."/>
            <person name="Deng J."/>
            <person name="Jiang H."/>
            <person name="Liu Y."/>
            <person name="Qu J."/>
            <person name="Song X.-Z."/>
            <person name="Zhang L."/>
            <person name="Thornton R."/>
            <person name="Coyle M."/>
            <person name="Francisco L."/>
            <person name="Jackson L."/>
            <person name="Javaid M."/>
            <person name="Korchina V."/>
            <person name="Kovar C."/>
            <person name="Mata R."/>
            <person name="Mathew T."/>
            <person name="Ngo R."/>
            <person name="Nguyen L."/>
            <person name="Nguyen N."/>
            <person name="Okwuonu G."/>
            <person name="Ongeri F."/>
            <person name="Pham C."/>
            <person name="Simmons D."/>
            <person name="Wilczek-Boney K."/>
            <person name="Hale W."/>
            <person name="Jakkamsetti A."/>
            <person name="Pham P."/>
            <person name="Ruth R."/>
            <person name="San Lucas F."/>
            <person name="Warren J."/>
            <person name="Zhang J."/>
            <person name="Zhao Z."/>
            <person name="Zhou C."/>
            <person name="Zhu D."/>
            <person name="Lee S."/>
            <person name="Bess C."/>
            <person name="Blankenburg K."/>
            <person name="Forbes L."/>
            <person name="Fu Q."/>
            <person name="Gubbala S."/>
            <person name="Hirani K."/>
            <person name="Jayaseelan J.C."/>
            <person name="Lara F."/>
            <person name="Munidasa M."/>
            <person name="Palculict T."/>
            <person name="Patil S."/>
            <person name="Pu L.-L."/>
            <person name="Saada N."/>
            <person name="Tang L."/>
            <person name="Weissenberger G."/>
            <person name="Zhu Y."/>
            <person name="Hemphill L."/>
            <person name="Shang Y."/>
            <person name="Youmans B."/>
            <person name="Ayvaz T."/>
            <person name="Ross M."/>
            <person name="Santibanez J."/>
            <person name="Aqrawi P."/>
            <person name="Gross S."/>
            <person name="Joshi V."/>
            <person name="Fowler G."/>
            <person name="Nazareth L."/>
            <person name="Reid J."/>
            <person name="Worley K."/>
            <person name="Petrosino J."/>
            <person name="Highlander S."/>
            <person name="Gibbs R."/>
        </authorList>
    </citation>
    <scope>NUCLEOTIDE SEQUENCE [LARGE SCALE GENOMIC DNA]</scope>
    <source>
        <strain evidence="1 2">F0287</strain>
    </source>
</reference>